<dbReference type="GO" id="GO:0003700">
    <property type="term" value="F:DNA-binding transcription factor activity"/>
    <property type="evidence" value="ECO:0007669"/>
    <property type="project" value="InterPro"/>
</dbReference>
<dbReference type="Pfam" id="PF03466">
    <property type="entry name" value="LysR_substrate"/>
    <property type="match status" value="1"/>
</dbReference>
<accession>A0A5C8P9I9</accession>
<evidence type="ECO:0000256" key="1">
    <source>
        <dbReference type="ARBA" id="ARBA00009437"/>
    </source>
</evidence>
<reference evidence="7 8" key="1">
    <citation type="submission" date="2019-06" db="EMBL/GenBank/DDBJ databases">
        <title>New taxonomy in bacterial strain CC-CFT640, isolated from vineyard.</title>
        <authorList>
            <person name="Lin S.-Y."/>
            <person name="Tsai C.-F."/>
            <person name="Young C.-C."/>
        </authorList>
    </citation>
    <scope>NUCLEOTIDE SEQUENCE [LARGE SCALE GENOMIC DNA]</scope>
    <source>
        <strain evidence="7 8">CC-CFT640</strain>
    </source>
</reference>
<keyword evidence="2" id="KW-0805">Transcription regulation</keyword>
<evidence type="ECO:0000256" key="3">
    <source>
        <dbReference type="ARBA" id="ARBA00023125"/>
    </source>
</evidence>
<gene>
    <name evidence="7" type="ORF">FHP25_35485</name>
</gene>
<sequence>MGKLCRCHLLSVRGGAGHSVFKDHLFLRCLRARRSHVRVIESNRKISEDYSEMNNERLVADVLTALSIAEAGSMNKAAKALNISQPSLTRVVALLERTLGGRLFERGAKGVRLTELGGEVMEHARAIRAHAMRLQRSVAAGRREPNVHFHFAAAPVVPLAACSLAILDLMAQMPSVRIHVAVGQPAEVIELLRKGDVEMAMLPLGEAAQHEFSCELLYYDAMAIYGRAGHPLTTARRVDIGQLGQQKWVLDFPGSLVRMRIEELFTGQGAGPPQIALEADDVALRRALVIHSDHLSAFQVHHVYNDLRAGLIAKVPYRWSQEISAVGLLRLLPHTDVSRCLLQAFQHRFREAGMQMTLDAEATFAASPADRGRGGRRRTGLTQRRTSHDVDS</sequence>
<dbReference type="PANTHER" id="PTHR30419:SF8">
    <property type="entry name" value="NITROGEN ASSIMILATION TRANSCRIPTIONAL ACTIVATOR-RELATED"/>
    <property type="match status" value="1"/>
</dbReference>
<keyword evidence="4" id="KW-0804">Transcription</keyword>
<evidence type="ECO:0000256" key="4">
    <source>
        <dbReference type="ARBA" id="ARBA00023163"/>
    </source>
</evidence>
<dbReference type="InterPro" id="IPR036388">
    <property type="entry name" value="WH-like_DNA-bd_sf"/>
</dbReference>
<dbReference type="Gene3D" id="3.40.190.290">
    <property type="match status" value="1"/>
</dbReference>
<dbReference type="InterPro" id="IPR036390">
    <property type="entry name" value="WH_DNA-bd_sf"/>
</dbReference>
<dbReference type="SUPFAM" id="SSF46785">
    <property type="entry name" value="Winged helix' DNA-binding domain"/>
    <property type="match status" value="1"/>
</dbReference>
<dbReference type="InterPro" id="IPR050950">
    <property type="entry name" value="HTH-type_LysR_regulators"/>
</dbReference>
<feature type="domain" description="HTH lysR-type" evidence="6">
    <location>
        <begin position="68"/>
        <end position="114"/>
    </location>
</feature>
<name>A0A5C8P9I9_9HYPH</name>
<organism evidence="7 8">
    <name type="scientific">Vineibacter terrae</name>
    <dbReference type="NCBI Taxonomy" id="2586908"/>
    <lineage>
        <taxon>Bacteria</taxon>
        <taxon>Pseudomonadati</taxon>
        <taxon>Pseudomonadota</taxon>
        <taxon>Alphaproteobacteria</taxon>
        <taxon>Hyphomicrobiales</taxon>
        <taxon>Vineibacter</taxon>
    </lineage>
</organism>
<keyword evidence="3" id="KW-0238">DNA-binding</keyword>
<evidence type="ECO:0000313" key="7">
    <source>
        <dbReference type="EMBL" id="TXL70235.1"/>
    </source>
</evidence>
<evidence type="ECO:0000256" key="2">
    <source>
        <dbReference type="ARBA" id="ARBA00023015"/>
    </source>
</evidence>
<evidence type="ECO:0000313" key="8">
    <source>
        <dbReference type="Proteomes" id="UP000321638"/>
    </source>
</evidence>
<dbReference type="GO" id="GO:0003677">
    <property type="term" value="F:DNA binding"/>
    <property type="evidence" value="ECO:0007669"/>
    <property type="project" value="UniProtKB-KW"/>
</dbReference>
<evidence type="ECO:0000256" key="5">
    <source>
        <dbReference type="SAM" id="MobiDB-lite"/>
    </source>
</evidence>
<dbReference type="PROSITE" id="PS50931">
    <property type="entry name" value="HTH_LYSR"/>
    <property type="match status" value="1"/>
</dbReference>
<feature type="region of interest" description="Disordered" evidence="5">
    <location>
        <begin position="363"/>
        <end position="392"/>
    </location>
</feature>
<dbReference type="OrthoDB" id="7840053at2"/>
<keyword evidence="8" id="KW-1185">Reference proteome</keyword>
<comment type="caution">
    <text evidence="7">The sequence shown here is derived from an EMBL/GenBank/DDBJ whole genome shotgun (WGS) entry which is preliminary data.</text>
</comment>
<comment type="similarity">
    <text evidence="1">Belongs to the LysR transcriptional regulatory family.</text>
</comment>
<dbReference type="Proteomes" id="UP000321638">
    <property type="component" value="Unassembled WGS sequence"/>
</dbReference>
<dbReference type="AlphaFoldDB" id="A0A5C8P9I9"/>
<proteinExistence type="inferred from homology"/>
<dbReference type="SUPFAM" id="SSF53850">
    <property type="entry name" value="Periplasmic binding protein-like II"/>
    <property type="match status" value="1"/>
</dbReference>
<dbReference type="Gene3D" id="1.10.10.10">
    <property type="entry name" value="Winged helix-like DNA-binding domain superfamily/Winged helix DNA-binding domain"/>
    <property type="match status" value="1"/>
</dbReference>
<protein>
    <submittedName>
        <fullName evidence="7">LysR family transcriptional regulator</fullName>
    </submittedName>
</protein>
<dbReference type="InterPro" id="IPR000847">
    <property type="entry name" value="LysR_HTH_N"/>
</dbReference>
<dbReference type="EMBL" id="VDUZ01000063">
    <property type="protein sequence ID" value="TXL70235.1"/>
    <property type="molecule type" value="Genomic_DNA"/>
</dbReference>
<evidence type="ECO:0000259" key="6">
    <source>
        <dbReference type="PROSITE" id="PS50931"/>
    </source>
</evidence>
<dbReference type="GO" id="GO:0005829">
    <property type="term" value="C:cytosol"/>
    <property type="evidence" value="ECO:0007669"/>
    <property type="project" value="TreeGrafter"/>
</dbReference>
<dbReference type="PANTHER" id="PTHR30419">
    <property type="entry name" value="HTH-TYPE TRANSCRIPTIONAL REGULATOR YBHD"/>
    <property type="match status" value="1"/>
</dbReference>
<dbReference type="PRINTS" id="PR00039">
    <property type="entry name" value="HTHLYSR"/>
</dbReference>
<dbReference type="InterPro" id="IPR005119">
    <property type="entry name" value="LysR_subst-bd"/>
</dbReference>
<dbReference type="Pfam" id="PF00126">
    <property type="entry name" value="HTH_1"/>
    <property type="match status" value="1"/>
</dbReference>